<comment type="subcellular location">
    <subcellularLocation>
        <location evidence="1">Endoplasmic reticulum membrane</location>
        <topology evidence="1">Single-pass membrane protein</topology>
    </subcellularLocation>
</comment>
<keyword evidence="10" id="KW-1133">Transmembrane helix</keyword>
<reference evidence="15 16" key="1">
    <citation type="submission" date="2010-12" db="EMBL/GenBank/DDBJ databases">
        <authorList>
            <person name="Muzny D."/>
            <person name="Qin X."/>
            <person name="Buhay C."/>
            <person name="Dugan-Rocha S."/>
            <person name="Ding Y."/>
            <person name="Chen G."/>
            <person name="Hawes A."/>
            <person name="Holder M."/>
            <person name="Jhangiani S."/>
            <person name="Johnson A."/>
            <person name="Khan Z."/>
            <person name="Li Z."/>
            <person name="Liu W."/>
            <person name="Liu X."/>
            <person name="Perez L."/>
            <person name="Shen H."/>
            <person name="Wang Q."/>
            <person name="Watt J."/>
            <person name="Xi L."/>
            <person name="Xin Y."/>
            <person name="Zhou J."/>
            <person name="Deng J."/>
            <person name="Jiang H."/>
            <person name="Liu Y."/>
            <person name="Qu J."/>
            <person name="Song X.-Z."/>
            <person name="Zhang L."/>
            <person name="Villasana D."/>
            <person name="Johnson A."/>
            <person name="Liu J."/>
            <person name="Liyanage D."/>
            <person name="Lorensuhewa L."/>
            <person name="Robinson T."/>
            <person name="Song A."/>
            <person name="Song B.-B."/>
            <person name="Dinh H."/>
            <person name="Thornton R."/>
            <person name="Coyle M."/>
            <person name="Francisco L."/>
            <person name="Jackson L."/>
            <person name="Javaid M."/>
            <person name="Korchina V."/>
            <person name="Kovar C."/>
            <person name="Mata R."/>
            <person name="Mathew T."/>
            <person name="Ngo R."/>
            <person name="Nguyen L."/>
            <person name="Nguyen N."/>
            <person name="Okwuonu G."/>
            <person name="Ongeri F."/>
            <person name="Pham C."/>
            <person name="Simmons D."/>
            <person name="Wilczek-Boney K."/>
            <person name="Hale W."/>
            <person name="Jakkamsetti A."/>
            <person name="Pham P."/>
            <person name="Ruth R."/>
            <person name="San Lucas F."/>
            <person name="Warren J."/>
            <person name="Zhang J."/>
            <person name="Zhao Z."/>
            <person name="Zhou C."/>
            <person name="Zhu D."/>
            <person name="Lee S."/>
            <person name="Bess C."/>
            <person name="Blankenburg K."/>
            <person name="Forbes L."/>
            <person name="Fu Q."/>
            <person name="Gubbala S."/>
            <person name="Hirani K."/>
            <person name="Jayaseelan J.C."/>
            <person name="Lara F."/>
            <person name="Munidasa M."/>
            <person name="Palculict T."/>
            <person name="Patil S."/>
            <person name="Pu L.-L."/>
            <person name="Saada N."/>
            <person name="Tang L."/>
            <person name="Weissenberger G."/>
            <person name="Zhu Y."/>
            <person name="Hemphill L."/>
            <person name="Shang Y."/>
            <person name="Youmans B."/>
            <person name="Ayvaz T."/>
            <person name="Ross M."/>
            <person name="Santibanez J."/>
            <person name="Aqrawi P."/>
            <person name="Gross S."/>
            <person name="Joshi V."/>
            <person name="Fowler G."/>
            <person name="Nazareth L."/>
            <person name="Reid J."/>
            <person name="Worley K."/>
            <person name="Petrosino J."/>
            <person name="Highlander S."/>
            <person name="Gibbs R."/>
        </authorList>
    </citation>
    <scope>NUCLEOTIDE SEQUENCE [LARGE SCALE GENOMIC DNA]</scope>
    <source>
        <strain evidence="15 16">DSM 10105</strain>
    </source>
</reference>
<evidence type="ECO:0000256" key="8">
    <source>
        <dbReference type="ARBA" id="ARBA00022824"/>
    </source>
</evidence>
<evidence type="ECO:0000256" key="9">
    <source>
        <dbReference type="ARBA" id="ARBA00022968"/>
    </source>
</evidence>
<evidence type="ECO:0000313" key="16">
    <source>
        <dbReference type="Proteomes" id="UP000004946"/>
    </source>
</evidence>
<keyword evidence="9" id="KW-0735">Signal-anchor</keyword>
<keyword evidence="8" id="KW-0256">Endoplasmic reticulum</keyword>
<dbReference type="PANTHER" id="PTHR10859:SF91">
    <property type="entry name" value="DOLICHYL-PHOSPHATE BETA-GLUCOSYLTRANSFERASE"/>
    <property type="match status" value="1"/>
</dbReference>
<feature type="compositionally biased region" description="Low complexity" evidence="13">
    <location>
        <begin position="290"/>
        <end position="305"/>
    </location>
</feature>
<proteinExistence type="inferred from homology"/>
<dbReference type="eggNOG" id="COG1215">
    <property type="taxonomic scope" value="Bacteria"/>
</dbReference>
<dbReference type="CDD" id="cd04188">
    <property type="entry name" value="DPG_synthase"/>
    <property type="match status" value="1"/>
</dbReference>
<evidence type="ECO:0000256" key="1">
    <source>
        <dbReference type="ARBA" id="ARBA00004389"/>
    </source>
</evidence>
<evidence type="ECO:0000256" key="3">
    <source>
        <dbReference type="ARBA" id="ARBA00006739"/>
    </source>
</evidence>
<evidence type="ECO:0000256" key="7">
    <source>
        <dbReference type="ARBA" id="ARBA00022692"/>
    </source>
</evidence>
<dbReference type="Gene3D" id="3.90.550.10">
    <property type="entry name" value="Spore Coat Polysaccharide Biosynthesis Protein SpsA, Chain A"/>
    <property type="match status" value="1"/>
</dbReference>
<evidence type="ECO:0000256" key="6">
    <source>
        <dbReference type="ARBA" id="ARBA00022679"/>
    </source>
</evidence>
<dbReference type="InterPro" id="IPR001173">
    <property type="entry name" value="Glyco_trans_2-like"/>
</dbReference>
<name>E6JZJ8_PARDN</name>
<dbReference type="Proteomes" id="UP000004946">
    <property type="component" value="Chromosome"/>
</dbReference>
<comment type="pathway">
    <text evidence="2">Protein modification; protein glycosylation.</text>
</comment>
<evidence type="ECO:0000256" key="13">
    <source>
        <dbReference type="SAM" id="MobiDB-lite"/>
    </source>
</evidence>
<comment type="caution">
    <text evidence="15">The sequence shown here is derived from an EMBL/GenBank/DDBJ whole genome shotgun (WGS) entry which is preliminary data.</text>
</comment>
<keyword evidence="11" id="KW-0472">Membrane</keyword>
<evidence type="ECO:0000256" key="2">
    <source>
        <dbReference type="ARBA" id="ARBA00004922"/>
    </source>
</evidence>
<dbReference type="EC" id="2.4.1.117" evidence="4"/>
<keyword evidence="16" id="KW-1185">Reference proteome</keyword>
<evidence type="ECO:0000256" key="10">
    <source>
        <dbReference type="ARBA" id="ARBA00022989"/>
    </source>
</evidence>
<keyword evidence="6 15" id="KW-0808">Transferase</keyword>
<dbReference type="RefSeq" id="WP_006290514.1">
    <property type="nucleotide sequence ID" value="NZ_AP012333.1"/>
</dbReference>
<keyword evidence="5 15" id="KW-0328">Glycosyltransferase</keyword>
<evidence type="ECO:0000256" key="11">
    <source>
        <dbReference type="ARBA" id="ARBA00023136"/>
    </source>
</evidence>
<evidence type="ECO:0000256" key="4">
    <source>
        <dbReference type="ARBA" id="ARBA00012583"/>
    </source>
</evidence>
<feature type="domain" description="Glycosyltransferase 2-like" evidence="14">
    <location>
        <begin position="33"/>
        <end position="212"/>
    </location>
</feature>
<gene>
    <name evidence="15" type="ORF">HMPREF0620_1049</name>
</gene>
<dbReference type="InterPro" id="IPR035518">
    <property type="entry name" value="DPG_synthase"/>
</dbReference>
<dbReference type="GO" id="GO:0006487">
    <property type="term" value="P:protein N-linked glycosylation"/>
    <property type="evidence" value="ECO:0007669"/>
    <property type="project" value="TreeGrafter"/>
</dbReference>
<dbReference type="PATRIC" id="fig|864564.6.peg.663"/>
<keyword evidence="7" id="KW-0812">Transmembrane</keyword>
<organism evidence="15 16">
    <name type="scientific">Parascardovia denticolens DSM 10105 = JCM 12538</name>
    <dbReference type="NCBI Taxonomy" id="864564"/>
    <lineage>
        <taxon>Bacteria</taxon>
        <taxon>Bacillati</taxon>
        <taxon>Actinomycetota</taxon>
        <taxon>Actinomycetes</taxon>
        <taxon>Bifidobacteriales</taxon>
        <taxon>Bifidobacteriaceae</taxon>
        <taxon>Parascardovia</taxon>
    </lineage>
</organism>
<comment type="catalytic activity">
    <reaction evidence="12">
        <text>a di-trans,poly-cis-dolichyl phosphate + UDP-alpha-D-glucose = a di-trans,poly-cis-dolichyl beta-D-glucosyl phosphate + UDP</text>
        <dbReference type="Rhea" id="RHEA:15401"/>
        <dbReference type="Rhea" id="RHEA-COMP:19498"/>
        <dbReference type="Rhea" id="RHEA-COMP:19502"/>
        <dbReference type="ChEBI" id="CHEBI:57525"/>
        <dbReference type="ChEBI" id="CHEBI:57683"/>
        <dbReference type="ChEBI" id="CHEBI:58223"/>
        <dbReference type="ChEBI" id="CHEBI:58885"/>
        <dbReference type="EC" id="2.4.1.117"/>
    </reaction>
    <physiologicalReaction direction="left-to-right" evidence="12">
        <dbReference type="Rhea" id="RHEA:15402"/>
    </physiologicalReaction>
</comment>
<dbReference type="SUPFAM" id="SSF53448">
    <property type="entry name" value="Nucleotide-diphospho-sugar transferases"/>
    <property type="match status" value="1"/>
</dbReference>
<dbReference type="EMBL" id="AEON01000001">
    <property type="protein sequence ID" value="EFT84044.1"/>
    <property type="molecule type" value="Genomic_DNA"/>
</dbReference>
<dbReference type="HOGENOM" id="CLU_033536_9_0_11"/>
<evidence type="ECO:0000256" key="5">
    <source>
        <dbReference type="ARBA" id="ARBA00022676"/>
    </source>
</evidence>
<dbReference type="InterPro" id="IPR029044">
    <property type="entry name" value="Nucleotide-diphossugar_trans"/>
</dbReference>
<feature type="region of interest" description="Disordered" evidence="13">
    <location>
        <begin position="275"/>
        <end position="305"/>
    </location>
</feature>
<dbReference type="AlphaFoldDB" id="E6JZJ8"/>
<evidence type="ECO:0000256" key="12">
    <source>
        <dbReference type="ARBA" id="ARBA00045097"/>
    </source>
</evidence>
<dbReference type="KEGG" id="pdo:PSDT_0600"/>
<comment type="similarity">
    <text evidence="3">Belongs to the glycosyltransferase 2 family.</text>
</comment>
<evidence type="ECO:0000313" key="15">
    <source>
        <dbReference type="EMBL" id="EFT84044.1"/>
    </source>
</evidence>
<dbReference type="GO" id="GO:0004581">
    <property type="term" value="F:dolichyl-phosphate beta-glucosyltransferase activity"/>
    <property type="evidence" value="ECO:0007669"/>
    <property type="project" value="UniProtKB-EC"/>
</dbReference>
<evidence type="ECO:0000259" key="14">
    <source>
        <dbReference type="Pfam" id="PF00535"/>
    </source>
</evidence>
<accession>E6JZJ8</accession>
<dbReference type="Pfam" id="PF00535">
    <property type="entry name" value="Glycos_transf_2"/>
    <property type="match status" value="1"/>
</dbReference>
<dbReference type="PANTHER" id="PTHR10859">
    <property type="entry name" value="GLYCOSYL TRANSFERASE"/>
    <property type="match status" value="1"/>
</dbReference>
<sequence length="329" mass="36296">MTVIDSATENVAHTESEGGIISWVRPKRVDVDLVIPVYNEEEELDDSVRLLASYLLGRTNEFGAPVADGTRAAFTWNIVIADNASTDFTWAIAAKLCEDFPGFIRAIHLDEKGRGRALKTAWGQSQARVVAYMDVDLSTSLANLDDLILPLLGNQADLAIGSRLLPQSRIRRSIKREFISRSYNLLLRTYCQARFHDAQCGFKALRLETARKLLPLIQDDAWFFDTELLLLAQYQGLRLREIPVRWVEDAGSTVDIFDTAVKDLQGMARTRRTLNSLSSEGTGEKENARAKTGANATAKAGAGASANPAPALLPDFRGALIPRKLSYTV</sequence>
<protein>
    <recommendedName>
        <fullName evidence="4">dolichyl-phosphate beta-glucosyltransferase</fullName>
        <ecNumber evidence="4">2.4.1.117</ecNumber>
    </recommendedName>
</protein>